<proteinExistence type="predicted"/>
<evidence type="ECO:0000256" key="1">
    <source>
        <dbReference type="SAM" id="SignalP"/>
    </source>
</evidence>
<dbReference type="InterPro" id="IPR011990">
    <property type="entry name" value="TPR-like_helical_dom_sf"/>
</dbReference>
<dbReference type="AlphaFoldDB" id="A0A512RSF1"/>
<dbReference type="InterPro" id="IPR024302">
    <property type="entry name" value="SusD-like"/>
</dbReference>
<comment type="caution">
    <text evidence="2">The sequence shown here is derived from an EMBL/GenBank/DDBJ whole genome shotgun (WGS) entry which is preliminary data.</text>
</comment>
<evidence type="ECO:0000313" key="2">
    <source>
        <dbReference type="EMBL" id="GEP98627.1"/>
    </source>
</evidence>
<dbReference type="Proteomes" id="UP000321436">
    <property type="component" value="Unassembled WGS sequence"/>
</dbReference>
<dbReference type="EMBL" id="BKAU01000007">
    <property type="protein sequence ID" value="GEP98627.1"/>
    <property type="molecule type" value="Genomic_DNA"/>
</dbReference>
<evidence type="ECO:0008006" key="4">
    <source>
        <dbReference type="Google" id="ProtNLM"/>
    </source>
</evidence>
<keyword evidence="3" id="KW-1185">Reference proteome</keyword>
<dbReference type="Pfam" id="PF12741">
    <property type="entry name" value="SusD-like"/>
    <property type="match status" value="1"/>
</dbReference>
<gene>
    <name evidence="2" type="ORF">CCY01nite_48870</name>
</gene>
<dbReference type="Gene3D" id="1.25.40.390">
    <property type="match status" value="1"/>
</dbReference>
<feature type="signal peptide" evidence="1">
    <location>
        <begin position="1"/>
        <end position="26"/>
    </location>
</feature>
<accession>A0A512RSF1</accession>
<evidence type="ECO:0000313" key="3">
    <source>
        <dbReference type="Proteomes" id="UP000321436"/>
    </source>
</evidence>
<feature type="chain" id="PRO_5021835034" description="SusD/RagB family nutrient-binding outer membrane lipoprotein" evidence="1">
    <location>
        <begin position="27"/>
        <end position="547"/>
    </location>
</feature>
<sequence>MYEYMNKHKKLPLLIAACLLMTTACTDNFKDINTNPAGVKPDVFLADFKALALPLQNAQRSFHHYINWEYQLQRNLNSDIYSGYMMTPTPFNGGNNNSNYFMMDGWNEWILNIAYDGVMQGVADYEKFKPEYEGIDFNDTDALGLVLKVMEMHKVADIFGPLIYTKYSKPNADLSIDFDSQQNGFKAFFADLDVAVEKLKPYVSGTKTVTSAFKNADLIYGGDPEKWLKLANTLRLRLALRIVYADATLAKTEGEKALDPANGGLLEENADNALVDYGSESPIVVIIEDWSDIRTGAPLASLLQGYGDPRITRYMTPASDAAVSGQFIGIRNGVAIDDKSRYSGYSKPIASAASANYFDRLKAKAKVMTAAEAWFLKAEAALRSWANAGEAKINYETGVEKSFEEWGAGPATAYLQNSTATAAPYVDPKSMVANANNVPAGNANLSTITIQWNPADTDERKLERIITQKWIALYPDGQEAWTEFRRTGYPKLFPVVVNNSNGTISGFINRLPIPSKFRNSNQGGYTKALTMLDGPDNGGTKVWWDKK</sequence>
<dbReference type="SUPFAM" id="SSF48452">
    <property type="entry name" value="TPR-like"/>
    <property type="match status" value="1"/>
</dbReference>
<protein>
    <recommendedName>
        <fullName evidence="4">SusD/RagB family nutrient-binding outer membrane lipoprotein</fullName>
    </recommendedName>
</protein>
<organism evidence="2 3">
    <name type="scientific">Chitinophaga cymbidii</name>
    <dbReference type="NCBI Taxonomy" id="1096750"/>
    <lineage>
        <taxon>Bacteria</taxon>
        <taxon>Pseudomonadati</taxon>
        <taxon>Bacteroidota</taxon>
        <taxon>Chitinophagia</taxon>
        <taxon>Chitinophagales</taxon>
        <taxon>Chitinophagaceae</taxon>
        <taxon>Chitinophaga</taxon>
    </lineage>
</organism>
<keyword evidence="1" id="KW-0732">Signal</keyword>
<dbReference type="PROSITE" id="PS51257">
    <property type="entry name" value="PROKAR_LIPOPROTEIN"/>
    <property type="match status" value="1"/>
</dbReference>
<name>A0A512RSF1_9BACT</name>
<reference evidence="2 3" key="1">
    <citation type="submission" date="2019-07" db="EMBL/GenBank/DDBJ databases">
        <title>Whole genome shotgun sequence of Chitinophaga cymbidii NBRC 109752.</title>
        <authorList>
            <person name="Hosoyama A."/>
            <person name="Uohara A."/>
            <person name="Ohji S."/>
            <person name="Ichikawa N."/>
        </authorList>
    </citation>
    <scope>NUCLEOTIDE SEQUENCE [LARGE SCALE GENOMIC DNA]</scope>
    <source>
        <strain evidence="2 3">NBRC 109752</strain>
    </source>
</reference>